<evidence type="ECO:0000313" key="3">
    <source>
        <dbReference type="Proteomes" id="UP000601223"/>
    </source>
</evidence>
<comment type="caution">
    <text evidence="2">The sequence shown here is derived from an EMBL/GenBank/DDBJ whole genome shotgun (WGS) entry which is preliminary data.</text>
</comment>
<protein>
    <submittedName>
        <fullName evidence="2">Uncharacterized protein</fullName>
    </submittedName>
</protein>
<accession>A0A8J3NHY6</accession>
<keyword evidence="3" id="KW-1185">Reference proteome</keyword>
<dbReference type="Proteomes" id="UP000601223">
    <property type="component" value="Unassembled WGS sequence"/>
</dbReference>
<name>A0A8J3NHY6_9ACTN</name>
<proteinExistence type="predicted"/>
<feature type="region of interest" description="Disordered" evidence="1">
    <location>
        <begin position="35"/>
        <end position="96"/>
    </location>
</feature>
<evidence type="ECO:0000256" key="1">
    <source>
        <dbReference type="SAM" id="MobiDB-lite"/>
    </source>
</evidence>
<sequence>MHSRGTPRAPLARFGRREPSCEHVCAHVRLTRRPRIPARRDATPAAADPVRTPLGGDGRVEIRAEGDVVPGTELSVRIPGWSPRSTAVGPDTATELGDERTVTAIPLSTRGNRAPGLMRVWLPRAPRWACNDGPHS</sequence>
<dbReference type="EMBL" id="BONF01000015">
    <property type="protein sequence ID" value="GIF81642.1"/>
    <property type="molecule type" value="Genomic_DNA"/>
</dbReference>
<reference evidence="2 3" key="1">
    <citation type="submission" date="2021-01" db="EMBL/GenBank/DDBJ databases">
        <title>Whole genome shotgun sequence of Catellatospora bangladeshensis NBRC 107357.</title>
        <authorList>
            <person name="Komaki H."/>
            <person name="Tamura T."/>
        </authorList>
    </citation>
    <scope>NUCLEOTIDE SEQUENCE [LARGE SCALE GENOMIC DNA]</scope>
    <source>
        <strain evidence="2 3">NBRC 107357</strain>
    </source>
</reference>
<organism evidence="2 3">
    <name type="scientific">Catellatospora bangladeshensis</name>
    <dbReference type="NCBI Taxonomy" id="310355"/>
    <lineage>
        <taxon>Bacteria</taxon>
        <taxon>Bacillati</taxon>
        <taxon>Actinomycetota</taxon>
        <taxon>Actinomycetes</taxon>
        <taxon>Micromonosporales</taxon>
        <taxon>Micromonosporaceae</taxon>
        <taxon>Catellatospora</taxon>
    </lineage>
</organism>
<feature type="compositionally biased region" description="Low complexity" evidence="1">
    <location>
        <begin position="43"/>
        <end position="53"/>
    </location>
</feature>
<evidence type="ECO:0000313" key="2">
    <source>
        <dbReference type="EMBL" id="GIF81642.1"/>
    </source>
</evidence>
<gene>
    <name evidence="2" type="ORF">Cba03nite_29910</name>
</gene>
<dbReference type="AlphaFoldDB" id="A0A8J3NHY6"/>